<organism evidence="2 3">
    <name type="scientific">Crossiella cryophila</name>
    <dbReference type="NCBI Taxonomy" id="43355"/>
    <lineage>
        <taxon>Bacteria</taxon>
        <taxon>Bacillati</taxon>
        <taxon>Actinomycetota</taxon>
        <taxon>Actinomycetes</taxon>
        <taxon>Pseudonocardiales</taxon>
        <taxon>Pseudonocardiaceae</taxon>
        <taxon>Crossiella</taxon>
    </lineage>
</organism>
<keyword evidence="3" id="KW-1185">Reference proteome</keyword>
<keyword evidence="2" id="KW-0560">Oxidoreductase</keyword>
<dbReference type="Pfam" id="PF02627">
    <property type="entry name" value="CMD"/>
    <property type="match status" value="1"/>
</dbReference>
<dbReference type="PANTHER" id="PTHR34846">
    <property type="entry name" value="4-CARBOXYMUCONOLACTONE DECARBOXYLASE FAMILY PROTEIN (AFU_ORTHOLOGUE AFUA_6G11590)"/>
    <property type="match status" value="1"/>
</dbReference>
<proteinExistence type="predicted"/>
<comment type="caution">
    <text evidence="2">The sequence shown here is derived from an EMBL/GenBank/DDBJ whole genome shotgun (WGS) entry which is preliminary data.</text>
</comment>
<dbReference type="InterPro" id="IPR029032">
    <property type="entry name" value="AhpD-like"/>
</dbReference>
<dbReference type="Proteomes" id="UP000533598">
    <property type="component" value="Unassembled WGS sequence"/>
</dbReference>
<reference evidence="2 3" key="1">
    <citation type="submission" date="2020-08" db="EMBL/GenBank/DDBJ databases">
        <title>Sequencing the genomes of 1000 actinobacteria strains.</title>
        <authorList>
            <person name="Klenk H.-P."/>
        </authorList>
    </citation>
    <scope>NUCLEOTIDE SEQUENCE [LARGE SCALE GENOMIC DNA]</scope>
    <source>
        <strain evidence="2 3">DSM 44230</strain>
    </source>
</reference>
<accession>A0A7W7CEB3</accession>
<evidence type="ECO:0000313" key="2">
    <source>
        <dbReference type="EMBL" id="MBB4678316.1"/>
    </source>
</evidence>
<evidence type="ECO:0000259" key="1">
    <source>
        <dbReference type="Pfam" id="PF02627"/>
    </source>
</evidence>
<dbReference type="GO" id="GO:0051920">
    <property type="term" value="F:peroxiredoxin activity"/>
    <property type="evidence" value="ECO:0007669"/>
    <property type="project" value="InterPro"/>
</dbReference>
<gene>
    <name evidence="2" type="ORF">HNR67_004434</name>
</gene>
<dbReference type="AlphaFoldDB" id="A0A7W7CEB3"/>
<evidence type="ECO:0000313" key="3">
    <source>
        <dbReference type="Proteomes" id="UP000533598"/>
    </source>
</evidence>
<sequence>MTQRIQLSPGIPVAYKALIDINNQVAEAGRAAGLDPKLLELVKIRASQINGCAFCIDMHTKDTLKAGESQRRIFLLNAWRETQLYTDQERVALELTEEVTRLSETRDVPDELYQRATELLTPDQYKAVMWMIVVINAFNRLAVPSHAKLPHA</sequence>
<feature type="domain" description="Carboxymuconolactone decarboxylase-like" evidence="1">
    <location>
        <begin position="15"/>
        <end position="98"/>
    </location>
</feature>
<dbReference type="RefSeq" id="WP_185004164.1">
    <property type="nucleotide sequence ID" value="NZ_BAAAUI010000004.1"/>
</dbReference>
<dbReference type="NCBIfam" id="TIGR00778">
    <property type="entry name" value="ahpD_dom"/>
    <property type="match status" value="1"/>
</dbReference>
<dbReference type="SUPFAM" id="SSF69118">
    <property type="entry name" value="AhpD-like"/>
    <property type="match status" value="1"/>
</dbReference>
<dbReference type="Gene3D" id="1.20.1290.10">
    <property type="entry name" value="AhpD-like"/>
    <property type="match status" value="1"/>
</dbReference>
<dbReference type="PANTHER" id="PTHR34846:SF10">
    <property type="entry name" value="CYTOPLASMIC PROTEIN"/>
    <property type="match status" value="1"/>
</dbReference>
<dbReference type="InterPro" id="IPR004675">
    <property type="entry name" value="AhpD_core"/>
</dbReference>
<protein>
    <submittedName>
        <fullName evidence="2">AhpD family alkylhydroperoxidase</fullName>
    </submittedName>
</protein>
<dbReference type="InterPro" id="IPR003779">
    <property type="entry name" value="CMD-like"/>
</dbReference>
<keyword evidence="2" id="KW-0575">Peroxidase</keyword>
<dbReference type="EMBL" id="JACHMH010000001">
    <property type="protein sequence ID" value="MBB4678316.1"/>
    <property type="molecule type" value="Genomic_DNA"/>
</dbReference>
<name>A0A7W7CEB3_9PSEU</name>